<accession>A0A6G4X3G3</accession>
<dbReference type="InterPro" id="IPR052158">
    <property type="entry name" value="INH-QAR"/>
</dbReference>
<protein>
    <submittedName>
        <fullName evidence="3">DJ-1/PfpI family protein</fullName>
    </submittedName>
</protein>
<gene>
    <name evidence="3" type="ORF">G5C65_25640</name>
</gene>
<comment type="caution">
    <text evidence="3">The sequence shown here is derived from an EMBL/GenBank/DDBJ whole genome shotgun (WGS) entry which is preliminary data.</text>
</comment>
<organism evidence="3 4">
    <name type="scientific">Streptomyces boncukensis</name>
    <dbReference type="NCBI Taxonomy" id="2711219"/>
    <lineage>
        <taxon>Bacteria</taxon>
        <taxon>Bacillati</taxon>
        <taxon>Actinomycetota</taxon>
        <taxon>Actinomycetes</taxon>
        <taxon>Kitasatosporales</taxon>
        <taxon>Streptomycetaceae</taxon>
        <taxon>Streptomyces</taxon>
    </lineage>
</organism>
<dbReference type="SUPFAM" id="SSF52317">
    <property type="entry name" value="Class I glutamine amidotransferase-like"/>
    <property type="match status" value="1"/>
</dbReference>
<dbReference type="Pfam" id="PF01965">
    <property type="entry name" value="DJ-1_PfpI"/>
    <property type="match status" value="1"/>
</dbReference>
<feature type="domain" description="DJ-1/PfpI" evidence="2">
    <location>
        <begin position="27"/>
        <end position="192"/>
    </location>
</feature>
<evidence type="ECO:0000313" key="4">
    <source>
        <dbReference type="Proteomes" id="UP000477722"/>
    </source>
</evidence>
<evidence type="ECO:0000259" key="2">
    <source>
        <dbReference type="Pfam" id="PF01965"/>
    </source>
</evidence>
<dbReference type="Gene3D" id="3.40.50.880">
    <property type="match status" value="1"/>
</dbReference>
<dbReference type="AlphaFoldDB" id="A0A6G4X3G3"/>
<dbReference type="InterPro" id="IPR002818">
    <property type="entry name" value="DJ-1/PfpI"/>
</dbReference>
<dbReference type="CDD" id="cd03139">
    <property type="entry name" value="GATase1_PfpI_2"/>
    <property type="match status" value="1"/>
</dbReference>
<dbReference type="EMBL" id="JAAKZZ010000335">
    <property type="protein sequence ID" value="NGO71672.1"/>
    <property type="molecule type" value="Genomic_DNA"/>
</dbReference>
<dbReference type="PANTHER" id="PTHR43130">
    <property type="entry name" value="ARAC-FAMILY TRANSCRIPTIONAL REGULATOR"/>
    <property type="match status" value="1"/>
</dbReference>
<feature type="compositionally biased region" description="Basic and acidic residues" evidence="1">
    <location>
        <begin position="1"/>
        <end position="12"/>
    </location>
</feature>
<dbReference type="Proteomes" id="UP000477722">
    <property type="component" value="Unassembled WGS sequence"/>
</dbReference>
<sequence length="258" mass="27202">MSDDTRTTDTKSSDTGTSDTGTTGTKTIACVVFPGLTPLDLAGPLTILSMLEWLRPGYRVTVVGERIRTYETDTALRVTPSHTFAQVPAPQVLVVPGGAAPAFRAMTDRTLLGYLRGAAAHAEVISSVCSGSLLLGAAGLLRGRRATTHWTTHELLAEFDAAPVHERWVQDGPFLTAAGVSAGIDMALHLVAELAGEDVARLAQFGAEYDPEPPFGALDWDAAPDEVFAPAADSWVSDGLAGHPELQARLASRLRTGV</sequence>
<keyword evidence="4" id="KW-1185">Reference proteome</keyword>
<dbReference type="InterPro" id="IPR029062">
    <property type="entry name" value="Class_I_gatase-like"/>
</dbReference>
<dbReference type="GO" id="GO:0006355">
    <property type="term" value="P:regulation of DNA-templated transcription"/>
    <property type="evidence" value="ECO:0007669"/>
    <property type="project" value="TreeGrafter"/>
</dbReference>
<reference evidence="3 4" key="1">
    <citation type="submission" date="2020-02" db="EMBL/GenBank/DDBJ databases">
        <title>Whole-genome analyses of novel actinobacteria.</title>
        <authorList>
            <person name="Sahin N."/>
            <person name="Tatar D."/>
        </authorList>
    </citation>
    <scope>NUCLEOTIDE SEQUENCE [LARGE SCALE GENOMIC DNA]</scope>
    <source>
        <strain evidence="3 4">SB3404</strain>
    </source>
</reference>
<evidence type="ECO:0000256" key="1">
    <source>
        <dbReference type="SAM" id="MobiDB-lite"/>
    </source>
</evidence>
<dbReference type="PANTHER" id="PTHR43130:SF2">
    <property type="entry name" value="DJ-1_PFPI DOMAIN-CONTAINING PROTEIN"/>
    <property type="match status" value="1"/>
</dbReference>
<name>A0A6G4X3G3_9ACTN</name>
<feature type="region of interest" description="Disordered" evidence="1">
    <location>
        <begin position="1"/>
        <end position="21"/>
    </location>
</feature>
<proteinExistence type="predicted"/>
<evidence type="ECO:0000313" key="3">
    <source>
        <dbReference type="EMBL" id="NGO71672.1"/>
    </source>
</evidence>